<evidence type="ECO:0000313" key="3">
    <source>
        <dbReference type="Proteomes" id="UP000663889"/>
    </source>
</evidence>
<sequence>MDEDTILPNFRVDATALFTSDEDDSDDDGDNNLMETTQYSTPTAQENRFNQTLTKATTNELQMTIPLSTPIRPSLIRQRPTTTTTTKDIVVIDLVTPKKSPQNFHQPNYIRRTIHFFNQQRLSILPTFPISNNDENNGSDLLLANSPQNFHQPNYIRRTIHFFNQQRLSILPTFPISNNDENNGSDLLLANVSPIQLSPIELARRQAGQYQCAFTINDLNASATSMMVKNYHIYYLSILERFNVDLSILDHNYARLKDFLQLFYTARIRMLRFNKRLQNTSYLKDDEMPLLLEFYLQMDVDLFYMKTCSFRDAQPRSKTEGIFCATIPEYRYKITPCGQCKLCRTPIDMKYRSQAPILFNCYGKHQFVNRYESILNCPATCNTINIVYVLTCLCGQFDYINETAHRLAKRFDEHRQSANIAICNLLLGNKNVTSLQINQQYESSSFDKEYMLLYRHPTQCSATIQMFLDYNKHYWPFVPMTIEEANQDDTNYQRVHATTT</sequence>
<accession>A0A815T1A5</accession>
<proteinExistence type="predicted"/>
<comment type="caution">
    <text evidence="2">The sequence shown here is derived from an EMBL/GenBank/DDBJ whole genome shotgun (WGS) entry which is preliminary data.</text>
</comment>
<dbReference type="AlphaFoldDB" id="A0A815T1A5"/>
<gene>
    <name evidence="2" type="ORF">SEV965_LOCUS35780</name>
</gene>
<name>A0A815T1A5_9BILA</name>
<feature type="non-terminal residue" evidence="2">
    <location>
        <position position="1"/>
    </location>
</feature>
<evidence type="ECO:0000256" key="1">
    <source>
        <dbReference type="SAM" id="MobiDB-lite"/>
    </source>
</evidence>
<feature type="compositionally biased region" description="Acidic residues" evidence="1">
    <location>
        <begin position="20"/>
        <end position="30"/>
    </location>
</feature>
<protein>
    <submittedName>
        <fullName evidence="2">Uncharacterized protein</fullName>
    </submittedName>
</protein>
<evidence type="ECO:0000313" key="2">
    <source>
        <dbReference type="EMBL" id="CAF1495155.1"/>
    </source>
</evidence>
<feature type="region of interest" description="Disordered" evidence="1">
    <location>
        <begin position="19"/>
        <end position="38"/>
    </location>
</feature>
<reference evidence="2" key="1">
    <citation type="submission" date="2021-02" db="EMBL/GenBank/DDBJ databases">
        <authorList>
            <person name="Nowell W R."/>
        </authorList>
    </citation>
    <scope>NUCLEOTIDE SEQUENCE</scope>
</reference>
<dbReference type="Proteomes" id="UP000663889">
    <property type="component" value="Unassembled WGS sequence"/>
</dbReference>
<organism evidence="2 3">
    <name type="scientific">Rotaria sordida</name>
    <dbReference type="NCBI Taxonomy" id="392033"/>
    <lineage>
        <taxon>Eukaryota</taxon>
        <taxon>Metazoa</taxon>
        <taxon>Spiralia</taxon>
        <taxon>Gnathifera</taxon>
        <taxon>Rotifera</taxon>
        <taxon>Eurotatoria</taxon>
        <taxon>Bdelloidea</taxon>
        <taxon>Philodinida</taxon>
        <taxon>Philodinidae</taxon>
        <taxon>Rotaria</taxon>
    </lineage>
</organism>
<dbReference type="EMBL" id="CAJNOU010006036">
    <property type="protein sequence ID" value="CAF1495155.1"/>
    <property type="molecule type" value="Genomic_DNA"/>
</dbReference>